<dbReference type="SMART" id="SM00450">
    <property type="entry name" value="RHOD"/>
    <property type="match status" value="1"/>
</dbReference>
<evidence type="ECO:0000259" key="5">
    <source>
        <dbReference type="PROSITE" id="PS50987"/>
    </source>
</evidence>
<dbReference type="PROSITE" id="PS50987">
    <property type="entry name" value="HTH_ARSR_2"/>
    <property type="match status" value="1"/>
</dbReference>
<dbReference type="PROSITE" id="PS00380">
    <property type="entry name" value="RHODANESE_1"/>
    <property type="match status" value="1"/>
</dbReference>
<dbReference type="InterPro" id="IPR011991">
    <property type="entry name" value="ArsR-like_HTH"/>
</dbReference>
<dbReference type="GO" id="GO:0003677">
    <property type="term" value="F:DNA binding"/>
    <property type="evidence" value="ECO:0007669"/>
    <property type="project" value="UniProtKB-KW"/>
</dbReference>
<dbReference type="InterPro" id="IPR001307">
    <property type="entry name" value="Thiosulphate_STrfase_CS"/>
</dbReference>
<dbReference type="Gene3D" id="1.10.10.10">
    <property type="entry name" value="Winged helix-like DNA-binding domain superfamily/Winged helix DNA-binding domain"/>
    <property type="match status" value="1"/>
</dbReference>
<dbReference type="Pfam" id="PF00581">
    <property type="entry name" value="Rhodanese"/>
    <property type="match status" value="1"/>
</dbReference>
<keyword evidence="2" id="KW-0238">DNA-binding</keyword>
<reference evidence="6 7" key="1">
    <citation type="submission" date="2014-01" db="EMBL/GenBank/DDBJ databases">
        <title>Genome sequence determination for a cystic fibrosis isolate, Inquilinus limosus.</title>
        <authorList>
            <person name="Pino M."/>
            <person name="Di Conza J."/>
            <person name="Gutkind G."/>
        </authorList>
    </citation>
    <scope>NUCLEOTIDE SEQUENCE [LARGE SCALE GENOMIC DNA]</scope>
    <source>
        <strain evidence="6 7">MP06</strain>
    </source>
</reference>
<dbReference type="SMART" id="SM00418">
    <property type="entry name" value="HTH_ARSR"/>
    <property type="match status" value="1"/>
</dbReference>
<comment type="caution">
    <text evidence="6">The sequence shown here is derived from an EMBL/GenBank/DDBJ whole genome shotgun (WGS) entry which is preliminary data.</text>
</comment>
<evidence type="ECO:0000259" key="4">
    <source>
        <dbReference type="PROSITE" id="PS50206"/>
    </source>
</evidence>
<dbReference type="InterPro" id="IPR001845">
    <property type="entry name" value="HTH_ArsR_DNA-bd_dom"/>
</dbReference>
<dbReference type="PANTHER" id="PTHR43132:SF8">
    <property type="entry name" value="HTH-TYPE TRANSCRIPTIONAL REGULATOR KMTR"/>
    <property type="match status" value="1"/>
</dbReference>
<dbReference type="InterPro" id="IPR036390">
    <property type="entry name" value="WH_DNA-bd_sf"/>
</dbReference>
<sequence length="219" mass="24016">MTDDQSRLFAELAELARTLGHAHRLMLLEQIGQGERPVERLAELAGLSIANASQHLQHLRRAGLVESRRDGKRVLYRLAGGPIVPLLAALRGQAEHRRAEIRGVLADSASRPERLEGLSREELLQWLREGGVTLLDVRPEEEFALGHLPGAVNIPVEALERRLAELPPGREVVAYCRGPYCVLSVEAVAALRARGFAAHRLRDGFLDWKAAGMAVEAAG</sequence>
<proteinExistence type="predicted"/>
<dbReference type="PRINTS" id="PR00778">
    <property type="entry name" value="HTHARSR"/>
</dbReference>
<evidence type="ECO:0000313" key="7">
    <source>
        <dbReference type="Proteomes" id="UP000029995"/>
    </source>
</evidence>
<dbReference type="InterPro" id="IPR001763">
    <property type="entry name" value="Rhodanese-like_dom"/>
</dbReference>
<dbReference type="AlphaFoldDB" id="A0A0A0CWP3"/>
<dbReference type="Proteomes" id="UP000029995">
    <property type="component" value="Unassembled WGS sequence"/>
</dbReference>
<dbReference type="InterPro" id="IPR051011">
    <property type="entry name" value="Metal_resp_trans_reg"/>
</dbReference>
<accession>A0A0A0CWP3</accession>
<evidence type="ECO:0000256" key="3">
    <source>
        <dbReference type="ARBA" id="ARBA00023163"/>
    </source>
</evidence>
<evidence type="ECO:0000313" key="6">
    <source>
        <dbReference type="EMBL" id="KGM30185.1"/>
    </source>
</evidence>
<dbReference type="PANTHER" id="PTHR43132">
    <property type="entry name" value="ARSENICAL RESISTANCE OPERON REPRESSOR ARSR-RELATED"/>
    <property type="match status" value="1"/>
</dbReference>
<evidence type="ECO:0000256" key="2">
    <source>
        <dbReference type="ARBA" id="ARBA00023125"/>
    </source>
</evidence>
<keyword evidence="3" id="KW-0804">Transcription</keyword>
<dbReference type="EMBL" id="JANX01000985">
    <property type="protein sequence ID" value="KGM30185.1"/>
    <property type="molecule type" value="Genomic_DNA"/>
</dbReference>
<gene>
    <name evidence="6" type="ORF">P409_34595</name>
</gene>
<dbReference type="Pfam" id="PF12840">
    <property type="entry name" value="HTH_20"/>
    <property type="match status" value="1"/>
</dbReference>
<name>A0A0A0CWP3_9PROT</name>
<dbReference type="InterPro" id="IPR036388">
    <property type="entry name" value="WH-like_DNA-bd_sf"/>
</dbReference>
<dbReference type="Gene3D" id="3.40.250.10">
    <property type="entry name" value="Rhodanese-like domain"/>
    <property type="match status" value="1"/>
</dbReference>
<dbReference type="SUPFAM" id="SSF52821">
    <property type="entry name" value="Rhodanese/Cell cycle control phosphatase"/>
    <property type="match status" value="1"/>
</dbReference>
<protein>
    <submittedName>
        <fullName evidence="6">ArsR family transcriptional regulator</fullName>
    </submittedName>
</protein>
<dbReference type="OrthoDB" id="9807812at2"/>
<dbReference type="CDD" id="cd00090">
    <property type="entry name" value="HTH_ARSR"/>
    <property type="match status" value="1"/>
</dbReference>
<dbReference type="PROSITE" id="PS50206">
    <property type="entry name" value="RHODANESE_3"/>
    <property type="match status" value="1"/>
</dbReference>
<dbReference type="GO" id="GO:0004792">
    <property type="term" value="F:thiosulfate-cyanide sulfurtransferase activity"/>
    <property type="evidence" value="ECO:0007669"/>
    <property type="project" value="InterPro"/>
</dbReference>
<dbReference type="NCBIfam" id="NF033788">
    <property type="entry name" value="HTH_metalloreg"/>
    <property type="match status" value="1"/>
</dbReference>
<dbReference type="SUPFAM" id="SSF46785">
    <property type="entry name" value="Winged helix' DNA-binding domain"/>
    <property type="match status" value="1"/>
</dbReference>
<dbReference type="CDD" id="cd00158">
    <property type="entry name" value="RHOD"/>
    <property type="match status" value="1"/>
</dbReference>
<feature type="domain" description="Rhodanese" evidence="4">
    <location>
        <begin position="128"/>
        <end position="217"/>
    </location>
</feature>
<dbReference type="GO" id="GO:0003700">
    <property type="term" value="F:DNA-binding transcription factor activity"/>
    <property type="evidence" value="ECO:0007669"/>
    <property type="project" value="InterPro"/>
</dbReference>
<evidence type="ECO:0000256" key="1">
    <source>
        <dbReference type="ARBA" id="ARBA00023015"/>
    </source>
</evidence>
<keyword evidence="1" id="KW-0805">Transcription regulation</keyword>
<organism evidence="6 7">
    <name type="scientific">Inquilinus limosus MP06</name>
    <dbReference type="NCBI Taxonomy" id="1398085"/>
    <lineage>
        <taxon>Bacteria</taxon>
        <taxon>Pseudomonadati</taxon>
        <taxon>Pseudomonadota</taxon>
        <taxon>Alphaproteobacteria</taxon>
        <taxon>Rhodospirillales</taxon>
        <taxon>Rhodospirillaceae</taxon>
        <taxon>Inquilinus</taxon>
    </lineage>
</organism>
<dbReference type="InterPro" id="IPR036873">
    <property type="entry name" value="Rhodanese-like_dom_sf"/>
</dbReference>
<feature type="domain" description="HTH arsR-type" evidence="5">
    <location>
        <begin position="4"/>
        <end position="98"/>
    </location>
</feature>
<dbReference type="RefSeq" id="WP_034849456.1">
    <property type="nucleotide sequence ID" value="NZ_JANX01000985.1"/>
</dbReference>